<evidence type="ECO:0000313" key="5">
    <source>
        <dbReference type="EMBL" id="GAE27059.1"/>
    </source>
</evidence>
<dbReference type="InterPro" id="IPR027417">
    <property type="entry name" value="P-loop_NTPase"/>
</dbReference>
<dbReference type="InterPro" id="IPR003593">
    <property type="entry name" value="AAA+_ATPase"/>
</dbReference>
<dbReference type="Gene3D" id="3.40.50.300">
    <property type="entry name" value="P-loop containing nucleotide triphosphate hydrolases"/>
    <property type="match status" value="1"/>
</dbReference>
<evidence type="ECO:0000256" key="3">
    <source>
        <dbReference type="ARBA" id="ARBA00022840"/>
    </source>
</evidence>
<dbReference type="PROSITE" id="PS00211">
    <property type="entry name" value="ABC_TRANSPORTER_1"/>
    <property type="match status" value="1"/>
</dbReference>
<dbReference type="Pfam" id="PF00005">
    <property type="entry name" value="ABC_tran"/>
    <property type="match status" value="1"/>
</dbReference>
<dbReference type="PANTHER" id="PTHR42781:SF4">
    <property type="entry name" value="SPERMIDINE_PUTRESCINE IMPORT ATP-BINDING PROTEIN POTA"/>
    <property type="match status" value="1"/>
</dbReference>
<dbReference type="PROSITE" id="PS50893">
    <property type="entry name" value="ABC_TRANSPORTER_2"/>
    <property type="match status" value="1"/>
</dbReference>
<proteinExistence type="predicted"/>
<dbReference type="GO" id="GO:0005524">
    <property type="term" value="F:ATP binding"/>
    <property type="evidence" value="ECO:0007669"/>
    <property type="project" value="UniProtKB-KW"/>
</dbReference>
<evidence type="ECO:0000313" key="6">
    <source>
        <dbReference type="Proteomes" id="UP000018890"/>
    </source>
</evidence>
<dbReference type="GO" id="GO:0016887">
    <property type="term" value="F:ATP hydrolysis activity"/>
    <property type="evidence" value="ECO:0007669"/>
    <property type="project" value="InterPro"/>
</dbReference>
<keyword evidence="3" id="KW-0067">ATP-binding</keyword>
<dbReference type="InterPro" id="IPR003439">
    <property type="entry name" value="ABC_transporter-like_ATP-bd"/>
</dbReference>
<evidence type="ECO:0000256" key="2">
    <source>
        <dbReference type="ARBA" id="ARBA00022741"/>
    </source>
</evidence>
<dbReference type="AlphaFoldDB" id="W4Q6R5"/>
<evidence type="ECO:0000259" key="4">
    <source>
        <dbReference type="PROSITE" id="PS50893"/>
    </source>
</evidence>
<dbReference type="STRING" id="1236970.JCM9140_3171"/>
<evidence type="ECO:0000256" key="1">
    <source>
        <dbReference type="ARBA" id="ARBA00022448"/>
    </source>
</evidence>
<dbReference type="SUPFAM" id="SSF52540">
    <property type="entry name" value="P-loop containing nucleoside triphosphate hydrolases"/>
    <property type="match status" value="1"/>
</dbReference>
<keyword evidence="1" id="KW-0813">Transport</keyword>
<dbReference type="SMART" id="SM00382">
    <property type="entry name" value="AAA"/>
    <property type="match status" value="1"/>
</dbReference>
<sequence>MLKVSITKKIHHFQLNSQFEVSEGITGIIGPSGCGKSMTLQCIAGLQTPDYGEIIVGGQPLFHSSKKVNKKTKSRNIGYVFQHYALFPHLTVQQNIAYGLKGLEKQVIKQKVRTILEKVQLVGYEDRFPGELSGGQQQRVALARTLVTEPDILLLDEPFSALDHHVKHILEVELLQIIKQHFTGVVLLVTHNMEEAYRLCDHLLLYYEGKIVQAGTKDDVFKKPKNIPAANIIGCKNILPIDQISEDGHSLICTIQNTTIHTAKPIVENEVSPYALGIHAENIQFVSENDSSINTFSYKLVGIVTGIHQSNVTIQINNLILHVTISNKQIANVSRETMKVKIPIEDLFLLDK</sequence>
<dbReference type="PANTHER" id="PTHR42781">
    <property type="entry name" value="SPERMIDINE/PUTRESCINE IMPORT ATP-BINDING PROTEIN POTA"/>
    <property type="match status" value="1"/>
</dbReference>
<gene>
    <name evidence="5" type="ORF">JCM9140_3171</name>
</gene>
<protein>
    <submittedName>
        <fullName evidence="5">Molybdenum transport system permease protein ModB</fullName>
    </submittedName>
</protein>
<dbReference type="InterPro" id="IPR050093">
    <property type="entry name" value="ABC_SmlMolc_Importer"/>
</dbReference>
<feature type="domain" description="ABC transporter" evidence="4">
    <location>
        <begin position="1"/>
        <end position="233"/>
    </location>
</feature>
<reference evidence="5" key="1">
    <citation type="journal article" date="2014" name="Genome Announc.">
        <title>Draft Genome Sequences of Three Alkaliphilic Bacillus Strains, Bacillus wakoensis JCM 9140T, Bacillus akibai JCM 9157T, and Bacillus hemicellulosilyticus JCM 9152T.</title>
        <authorList>
            <person name="Yuki M."/>
            <person name="Oshima K."/>
            <person name="Suda W."/>
            <person name="Oshida Y."/>
            <person name="Kitamura K."/>
            <person name="Iida T."/>
            <person name="Hattori M."/>
            <person name="Ohkuma M."/>
        </authorList>
    </citation>
    <scope>NUCLEOTIDE SEQUENCE [LARGE SCALE GENOMIC DNA]</scope>
    <source>
        <strain evidence="5">JCM 9140</strain>
    </source>
</reference>
<dbReference type="OrthoDB" id="9802264at2"/>
<accession>W4Q6R5</accession>
<dbReference type="InterPro" id="IPR017871">
    <property type="entry name" value="ABC_transporter-like_CS"/>
</dbReference>
<dbReference type="Proteomes" id="UP000018890">
    <property type="component" value="Unassembled WGS sequence"/>
</dbReference>
<dbReference type="RefSeq" id="WP_034747678.1">
    <property type="nucleotide sequence ID" value="NZ_BAUT01000038.1"/>
</dbReference>
<dbReference type="EMBL" id="BAUT01000038">
    <property type="protein sequence ID" value="GAE27059.1"/>
    <property type="molecule type" value="Genomic_DNA"/>
</dbReference>
<name>W4Q6R5_9BACI</name>
<comment type="caution">
    <text evidence="5">The sequence shown here is derived from an EMBL/GenBank/DDBJ whole genome shotgun (WGS) entry which is preliminary data.</text>
</comment>
<keyword evidence="6" id="KW-1185">Reference proteome</keyword>
<keyword evidence="2" id="KW-0547">Nucleotide-binding</keyword>
<organism evidence="5 6">
    <name type="scientific">Halalkalibacter wakoensis JCM 9140</name>
    <dbReference type="NCBI Taxonomy" id="1236970"/>
    <lineage>
        <taxon>Bacteria</taxon>
        <taxon>Bacillati</taxon>
        <taxon>Bacillota</taxon>
        <taxon>Bacilli</taxon>
        <taxon>Bacillales</taxon>
        <taxon>Bacillaceae</taxon>
        <taxon>Halalkalibacter</taxon>
    </lineage>
</organism>